<dbReference type="Pfam" id="PF01077">
    <property type="entry name" value="NIR_SIR"/>
    <property type="match status" value="1"/>
</dbReference>
<feature type="domain" description="4Fe-4S ferredoxin-type" evidence="7">
    <location>
        <begin position="157"/>
        <end position="185"/>
    </location>
</feature>
<dbReference type="PANTHER" id="PTHR32439">
    <property type="entry name" value="FERREDOXIN--NITRITE REDUCTASE, CHLOROPLASTIC"/>
    <property type="match status" value="1"/>
</dbReference>
<dbReference type="GO" id="GO:0016491">
    <property type="term" value="F:oxidoreductase activity"/>
    <property type="evidence" value="ECO:0007669"/>
    <property type="project" value="UniProtKB-KW"/>
</dbReference>
<keyword evidence="6" id="KW-0411">Iron-sulfur</keyword>
<dbReference type="GO" id="GO:0051539">
    <property type="term" value="F:4 iron, 4 sulfur cluster binding"/>
    <property type="evidence" value="ECO:0007669"/>
    <property type="project" value="UniProtKB-KW"/>
</dbReference>
<evidence type="ECO:0000256" key="4">
    <source>
        <dbReference type="ARBA" id="ARBA00023002"/>
    </source>
</evidence>
<dbReference type="InterPro" id="IPR051329">
    <property type="entry name" value="NIR_SIR_4Fe-4S"/>
</dbReference>
<dbReference type="HOGENOM" id="CLU_072599_0_1_2"/>
<evidence type="ECO:0000259" key="7">
    <source>
        <dbReference type="PROSITE" id="PS51379"/>
    </source>
</evidence>
<feature type="domain" description="4Fe-4S ferredoxin-type" evidence="7">
    <location>
        <begin position="186"/>
        <end position="215"/>
    </location>
</feature>
<evidence type="ECO:0000256" key="2">
    <source>
        <dbReference type="ARBA" id="ARBA00022617"/>
    </source>
</evidence>
<organism evidence="8 9">
    <name type="scientific">Methanoplanus limicola DSM 2279</name>
    <dbReference type="NCBI Taxonomy" id="937775"/>
    <lineage>
        <taxon>Archaea</taxon>
        <taxon>Methanobacteriati</taxon>
        <taxon>Methanobacteriota</taxon>
        <taxon>Stenosarchaea group</taxon>
        <taxon>Methanomicrobia</taxon>
        <taxon>Methanomicrobiales</taxon>
        <taxon>Methanomicrobiaceae</taxon>
        <taxon>Methanoplanus</taxon>
    </lineage>
</organism>
<protein>
    <submittedName>
        <fullName evidence="8">Nitrite/sulfite reductase hemoprotein beta-component ferrodoxin domain protein</fullName>
    </submittedName>
</protein>
<dbReference type="GO" id="GO:0046872">
    <property type="term" value="F:metal ion binding"/>
    <property type="evidence" value="ECO:0007669"/>
    <property type="project" value="UniProtKB-KW"/>
</dbReference>
<dbReference type="OrthoDB" id="15347at2157"/>
<dbReference type="EMBL" id="CM001436">
    <property type="protein sequence ID" value="EHQ34881.1"/>
    <property type="molecule type" value="Genomic_DNA"/>
</dbReference>
<sequence>MNEFFQGIHTSGGVITEKDGKHCTLRIRVPAGVLSVEKMRGLADIADKYGQENVHLTTRQTLEISHIHNSRLEEIEKDLASINTPIGSEKDEVVNIVACPGTDRCKFANIDSINLALRLDEKLFGKSMPVKMRISVSACPYACTSPTLNEVGITGVVTPFRSPGLCTGCGSCTEYCKEEAIKVKGGIAEVDHEKCIRCGVCIESCPFDLIQASASGYLITVGGRRGRHPQIGREFMEVKTEEEVIDVVDRLVYYVYRRAWSGRLLSDQLDDIKFEEFKAEMLSGSAMP</sequence>
<keyword evidence="5" id="KW-0408">Iron</keyword>
<dbReference type="STRING" id="937775.Metlim_0758"/>
<evidence type="ECO:0000256" key="5">
    <source>
        <dbReference type="ARBA" id="ARBA00023004"/>
    </source>
</evidence>
<dbReference type="PROSITE" id="PS00198">
    <property type="entry name" value="4FE4S_FER_1"/>
    <property type="match status" value="1"/>
</dbReference>
<reference evidence="8 9" key="1">
    <citation type="submission" date="2011-10" db="EMBL/GenBank/DDBJ databases">
        <title>The Improved High-Quality Draft genome of Methanoplanus limicola DSM 2279.</title>
        <authorList>
            <consortium name="US DOE Joint Genome Institute (JGI-PGF)"/>
            <person name="Lucas S."/>
            <person name="Copeland A."/>
            <person name="Lapidus A."/>
            <person name="Glavina del Rio T."/>
            <person name="Dalin E."/>
            <person name="Tice H."/>
            <person name="Bruce D."/>
            <person name="Goodwin L."/>
            <person name="Pitluck S."/>
            <person name="Peters L."/>
            <person name="Mikhailova N."/>
            <person name="Lu M."/>
            <person name="Kyrpides N."/>
            <person name="Mavromatis K."/>
            <person name="Ivanova N."/>
            <person name="Markowitz V."/>
            <person name="Cheng J.-F."/>
            <person name="Hugenholtz P."/>
            <person name="Woyke T."/>
            <person name="Wu D."/>
            <person name="Wirth R."/>
            <person name="Brambilla E.-M."/>
            <person name="Klenk H.-P."/>
            <person name="Eisen J.A."/>
        </authorList>
    </citation>
    <scope>NUCLEOTIDE SEQUENCE [LARGE SCALE GENOMIC DNA]</scope>
    <source>
        <strain evidence="8 9">DSM 2279</strain>
    </source>
</reference>
<gene>
    <name evidence="8" type="ORF">Metlim_0758</name>
</gene>
<dbReference type="InterPro" id="IPR005117">
    <property type="entry name" value="NiRdtase/SiRdtase_haem-b_fer"/>
</dbReference>
<dbReference type="InterPro" id="IPR017896">
    <property type="entry name" value="4Fe4S_Fe-S-bd"/>
</dbReference>
<evidence type="ECO:0000256" key="6">
    <source>
        <dbReference type="ARBA" id="ARBA00023014"/>
    </source>
</evidence>
<dbReference type="RefSeq" id="WP_004076596.1">
    <property type="nucleotide sequence ID" value="NZ_CM001436.1"/>
</dbReference>
<dbReference type="SUPFAM" id="SSF56014">
    <property type="entry name" value="Nitrite and sulphite reductase 4Fe-4S domain-like"/>
    <property type="match status" value="1"/>
</dbReference>
<evidence type="ECO:0000313" key="9">
    <source>
        <dbReference type="Proteomes" id="UP000005741"/>
    </source>
</evidence>
<keyword evidence="3" id="KW-0479">Metal-binding</keyword>
<dbReference type="AlphaFoldDB" id="H1YWV8"/>
<dbReference type="InterPro" id="IPR017900">
    <property type="entry name" value="4Fe4S_Fe_S_CS"/>
</dbReference>
<dbReference type="InterPro" id="IPR036136">
    <property type="entry name" value="Nit/Sulf_reduc_fer-like_dom_sf"/>
</dbReference>
<dbReference type="PROSITE" id="PS51379">
    <property type="entry name" value="4FE4S_FER_2"/>
    <property type="match status" value="2"/>
</dbReference>
<dbReference type="Pfam" id="PF00037">
    <property type="entry name" value="Fer4"/>
    <property type="match status" value="2"/>
</dbReference>
<dbReference type="SUPFAM" id="SSF54862">
    <property type="entry name" value="4Fe-4S ferredoxins"/>
    <property type="match status" value="1"/>
</dbReference>
<keyword evidence="1" id="KW-0004">4Fe-4S</keyword>
<dbReference type="GO" id="GO:0020037">
    <property type="term" value="F:heme binding"/>
    <property type="evidence" value="ECO:0007669"/>
    <property type="project" value="InterPro"/>
</dbReference>
<dbReference type="Gene3D" id="3.30.413.10">
    <property type="entry name" value="Sulfite Reductase Hemoprotein, domain 1"/>
    <property type="match status" value="1"/>
</dbReference>
<keyword evidence="2" id="KW-0349">Heme</keyword>
<dbReference type="PANTHER" id="PTHR32439:SF9">
    <property type="entry name" value="BLR3264 PROTEIN"/>
    <property type="match status" value="1"/>
</dbReference>
<accession>H1YWV8</accession>
<name>H1YWV8_9EURY</name>
<dbReference type="Proteomes" id="UP000005741">
    <property type="component" value="Chromosome"/>
</dbReference>
<keyword evidence="9" id="KW-1185">Reference proteome</keyword>
<dbReference type="InParanoid" id="H1YWV8"/>
<dbReference type="SUPFAM" id="SSF55124">
    <property type="entry name" value="Nitrite/Sulfite reductase N-terminal domain-like"/>
    <property type="match status" value="1"/>
</dbReference>
<evidence type="ECO:0000256" key="1">
    <source>
        <dbReference type="ARBA" id="ARBA00022485"/>
    </source>
</evidence>
<dbReference type="Gene3D" id="3.30.70.3340">
    <property type="match status" value="1"/>
</dbReference>
<dbReference type="InterPro" id="IPR045854">
    <property type="entry name" value="NO2/SO3_Rdtase_4Fe4S_sf"/>
</dbReference>
<dbReference type="InterPro" id="IPR006067">
    <property type="entry name" value="NO2/SO3_Rdtase_4Fe4S_dom"/>
</dbReference>
<evidence type="ECO:0000256" key="3">
    <source>
        <dbReference type="ARBA" id="ARBA00022723"/>
    </source>
</evidence>
<proteinExistence type="predicted"/>
<evidence type="ECO:0000313" key="8">
    <source>
        <dbReference type="EMBL" id="EHQ34881.1"/>
    </source>
</evidence>
<keyword evidence="4" id="KW-0560">Oxidoreductase</keyword>
<dbReference type="Pfam" id="PF03460">
    <property type="entry name" value="NIR_SIR_ferr"/>
    <property type="match status" value="1"/>
</dbReference>
<dbReference type="Gene3D" id="3.30.70.20">
    <property type="match status" value="1"/>
</dbReference>